<dbReference type="GO" id="GO:0006633">
    <property type="term" value="P:fatty acid biosynthetic process"/>
    <property type="evidence" value="ECO:0007669"/>
    <property type="project" value="InterPro"/>
</dbReference>
<dbReference type="RefSeq" id="WP_182895166.1">
    <property type="nucleotide sequence ID" value="NZ_JACGZW010000013.1"/>
</dbReference>
<evidence type="ECO:0000259" key="3">
    <source>
        <dbReference type="Pfam" id="PF08541"/>
    </source>
</evidence>
<keyword evidence="6" id="KW-1185">Reference proteome</keyword>
<dbReference type="GO" id="GO:0004315">
    <property type="term" value="F:3-oxoacyl-[acyl-carrier-protein] synthase activity"/>
    <property type="evidence" value="ECO:0007669"/>
    <property type="project" value="InterPro"/>
</dbReference>
<dbReference type="AlphaFoldDB" id="A0A7W3W3Z1"/>
<keyword evidence="2" id="KW-0012">Acyltransferase</keyword>
<proteinExistence type="predicted"/>
<dbReference type="GO" id="GO:0044550">
    <property type="term" value="P:secondary metabolite biosynthetic process"/>
    <property type="evidence" value="ECO:0007669"/>
    <property type="project" value="TreeGrafter"/>
</dbReference>
<evidence type="ECO:0000259" key="4">
    <source>
        <dbReference type="Pfam" id="PF08545"/>
    </source>
</evidence>
<evidence type="ECO:0000313" key="6">
    <source>
        <dbReference type="Proteomes" id="UP000526734"/>
    </source>
</evidence>
<dbReference type="PANTHER" id="PTHR34069">
    <property type="entry name" value="3-OXOACYL-[ACYL-CARRIER-PROTEIN] SYNTHASE 3"/>
    <property type="match status" value="1"/>
</dbReference>
<gene>
    <name evidence="5" type="ORF">H4281_35125</name>
</gene>
<protein>
    <submittedName>
        <fullName evidence="5">Ketoacyl-ACP synthase III</fullName>
    </submittedName>
</protein>
<dbReference type="NCBIfam" id="NF006829">
    <property type="entry name" value="PRK09352.1"/>
    <property type="match status" value="1"/>
</dbReference>
<evidence type="ECO:0000256" key="2">
    <source>
        <dbReference type="ARBA" id="ARBA00023315"/>
    </source>
</evidence>
<dbReference type="PANTHER" id="PTHR34069:SF2">
    <property type="entry name" value="BETA-KETOACYL-[ACYL-CARRIER-PROTEIN] SYNTHASE III"/>
    <property type="match status" value="1"/>
</dbReference>
<sequence length="323" mass="34135">MSTGILGAAGYLPPRVVGNDQVGAWVGQEPDWILERTGVVERHYAADDVSTSDMACIAVEKLYADCPEKRASVGAVILGTSTPDHSFPSTAAIVQGRMGLGRAFAFDLSAACSGYVFSFVMAHSLLSADPNLDEVLVIGSDTISKVLYKPDRKTVTVFGDGAAATRVGRVPDGYGLLAHTLITDGCHAGFVGQPAGGSRRPLDAETVDSRERYMVMNGRPVREYFEDVVPKLVHEVAEQAGVSLEQIDHFVFHQANPQMLADCVETMGLDPAKCPVPGVYSGNTGSASIPLVLSGLEAKRGDLVMMAAIGSGMTAGAAVLRWY</sequence>
<evidence type="ECO:0000313" key="5">
    <source>
        <dbReference type="EMBL" id="MBB1158409.1"/>
    </source>
</evidence>
<comment type="caution">
    <text evidence="5">The sequence shown here is derived from an EMBL/GenBank/DDBJ whole genome shotgun (WGS) entry which is preliminary data.</text>
</comment>
<dbReference type="SUPFAM" id="SSF53901">
    <property type="entry name" value="Thiolase-like"/>
    <property type="match status" value="1"/>
</dbReference>
<feature type="domain" description="Beta-ketoacyl-[acyl-carrier-protein] synthase III C-terminal" evidence="3">
    <location>
        <begin position="238"/>
        <end position="322"/>
    </location>
</feature>
<organism evidence="5 6">
    <name type="scientific">Amycolatopsis dendrobii</name>
    <dbReference type="NCBI Taxonomy" id="2760662"/>
    <lineage>
        <taxon>Bacteria</taxon>
        <taxon>Bacillati</taxon>
        <taxon>Actinomycetota</taxon>
        <taxon>Actinomycetes</taxon>
        <taxon>Pseudonocardiales</taxon>
        <taxon>Pseudonocardiaceae</taxon>
        <taxon>Amycolatopsis</taxon>
    </lineage>
</organism>
<dbReference type="Gene3D" id="3.40.47.10">
    <property type="match status" value="1"/>
</dbReference>
<dbReference type="Pfam" id="PF08541">
    <property type="entry name" value="ACP_syn_III_C"/>
    <property type="match status" value="1"/>
</dbReference>
<feature type="domain" description="Beta-ketoacyl-[acyl-carrier-protein] synthase III N-terminal" evidence="4">
    <location>
        <begin position="106"/>
        <end position="185"/>
    </location>
</feature>
<name>A0A7W3W3Z1_9PSEU</name>
<reference evidence="5 6" key="1">
    <citation type="submission" date="2020-08" db="EMBL/GenBank/DDBJ databases">
        <title>Amycolatopsis sp. nov. DR6-1 isolated from Dendrobium heterocarpum.</title>
        <authorList>
            <person name="Tedsree N."/>
            <person name="Kuncharoen N."/>
            <person name="Likhitwitayawuid K."/>
            <person name="Tanasupawat S."/>
        </authorList>
    </citation>
    <scope>NUCLEOTIDE SEQUENCE [LARGE SCALE GENOMIC DNA]</scope>
    <source>
        <strain evidence="5 6">DR6-1</strain>
    </source>
</reference>
<keyword evidence="1" id="KW-0808">Transferase</keyword>
<dbReference type="CDD" id="cd00830">
    <property type="entry name" value="KAS_III"/>
    <property type="match status" value="1"/>
</dbReference>
<evidence type="ECO:0000256" key="1">
    <source>
        <dbReference type="ARBA" id="ARBA00022679"/>
    </source>
</evidence>
<dbReference type="Proteomes" id="UP000526734">
    <property type="component" value="Unassembled WGS sequence"/>
</dbReference>
<dbReference type="InterPro" id="IPR016039">
    <property type="entry name" value="Thiolase-like"/>
</dbReference>
<dbReference type="InterPro" id="IPR013751">
    <property type="entry name" value="ACP_syn_III_N"/>
</dbReference>
<dbReference type="Pfam" id="PF08545">
    <property type="entry name" value="ACP_syn_III"/>
    <property type="match status" value="1"/>
</dbReference>
<dbReference type="EMBL" id="JACGZW010000013">
    <property type="protein sequence ID" value="MBB1158409.1"/>
    <property type="molecule type" value="Genomic_DNA"/>
</dbReference>
<dbReference type="InterPro" id="IPR013747">
    <property type="entry name" value="ACP_syn_III_C"/>
</dbReference>
<accession>A0A7W3W3Z1</accession>